<name>A0A371F7W6_MUCPR</name>
<evidence type="ECO:0000259" key="2">
    <source>
        <dbReference type="Pfam" id="PF14372"/>
    </source>
</evidence>
<proteinExistence type="predicted"/>
<dbReference type="PANTHER" id="PTHR23272:SF184">
    <property type="entry name" value="OS03G0311250 PROTEIN"/>
    <property type="match status" value="1"/>
</dbReference>
<dbReference type="PANTHER" id="PTHR23272">
    <property type="entry name" value="BED FINGER-RELATED"/>
    <property type="match status" value="1"/>
</dbReference>
<gene>
    <name evidence="3" type="ORF">CR513_45894</name>
</gene>
<keyword evidence="4" id="KW-1185">Reference proteome</keyword>
<evidence type="ECO:0000313" key="4">
    <source>
        <dbReference type="Proteomes" id="UP000257109"/>
    </source>
</evidence>
<feature type="non-terminal residue" evidence="3">
    <location>
        <position position="1"/>
    </location>
</feature>
<protein>
    <submittedName>
        <fullName evidence="3">Zinc finger BED domain-containing protein RICESLEEPER 2</fullName>
    </submittedName>
</protein>
<dbReference type="OrthoDB" id="1435194at2759"/>
<dbReference type="GO" id="GO:0003677">
    <property type="term" value="F:DNA binding"/>
    <property type="evidence" value="ECO:0007669"/>
    <property type="project" value="InterPro"/>
</dbReference>
<comment type="caution">
    <text evidence="3">The sequence shown here is derived from an EMBL/GenBank/DDBJ whole genome shotgun (WGS) entry which is preliminary data.</text>
</comment>
<dbReference type="Proteomes" id="UP000257109">
    <property type="component" value="Unassembled WGS sequence"/>
</dbReference>
<dbReference type="Pfam" id="PF14372">
    <property type="entry name" value="hAT-like_RNase-H"/>
    <property type="match status" value="1"/>
</dbReference>
<dbReference type="EMBL" id="QJKJ01010202">
    <property type="protein sequence ID" value="RDX74374.1"/>
    <property type="molecule type" value="Genomic_DNA"/>
</dbReference>
<dbReference type="Pfam" id="PF05699">
    <property type="entry name" value="Dimer_Tnp_hAT"/>
    <property type="match status" value="1"/>
</dbReference>
<evidence type="ECO:0000259" key="1">
    <source>
        <dbReference type="Pfam" id="PF05699"/>
    </source>
</evidence>
<dbReference type="SUPFAM" id="SSF53098">
    <property type="entry name" value="Ribonuclease H-like"/>
    <property type="match status" value="1"/>
</dbReference>
<dbReference type="AlphaFoldDB" id="A0A371F7W6"/>
<feature type="domain" description="HAT C-terminal dimerisation" evidence="1">
    <location>
        <begin position="178"/>
        <end position="218"/>
    </location>
</feature>
<dbReference type="GO" id="GO:0046983">
    <property type="term" value="F:protein dimerization activity"/>
    <property type="evidence" value="ECO:0007669"/>
    <property type="project" value="InterPro"/>
</dbReference>
<feature type="domain" description="hAT-like transposase RNase-H fold" evidence="2">
    <location>
        <begin position="59"/>
        <end position="161"/>
    </location>
</feature>
<organism evidence="3 4">
    <name type="scientific">Mucuna pruriens</name>
    <name type="common">Velvet bean</name>
    <name type="synonym">Dolichos pruriens</name>
    <dbReference type="NCBI Taxonomy" id="157652"/>
    <lineage>
        <taxon>Eukaryota</taxon>
        <taxon>Viridiplantae</taxon>
        <taxon>Streptophyta</taxon>
        <taxon>Embryophyta</taxon>
        <taxon>Tracheophyta</taxon>
        <taxon>Spermatophyta</taxon>
        <taxon>Magnoliopsida</taxon>
        <taxon>eudicotyledons</taxon>
        <taxon>Gunneridae</taxon>
        <taxon>Pentapetalae</taxon>
        <taxon>rosids</taxon>
        <taxon>fabids</taxon>
        <taxon>Fabales</taxon>
        <taxon>Fabaceae</taxon>
        <taxon>Papilionoideae</taxon>
        <taxon>50 kb inversion clade</taxon>
        <taxon>NPAAA clade</taxon>
        <taxon>indigoferoid/millettioid clade</taxon>
        <taxon>Phaseoleae</taxon>
        <taxon>Mucuna</taxon>
    </lineage>
</organism>
<reference evidence="3" key="1">
    <citation type="submission" date="2018-05" db="EMBL/GenBank/DDBJ databases">
        <title>Draft genome of Mucuna pruriens seed.</title>
        <authorList>
            <person name="Nnadi N.E."/>
            <person name="Vos R."/>
            <person name="Hasami M.H."/>
            <person name="Devisetty U.K."/>
            <person name="Aguiy J.C."/>
        </authorList>
    </citation>
    <scope>NUCLEOTIDE SEQUENCE [LARGE SCALE GENOMIC DNA]</scope>
    <source>
        <strain evidence="3">JCA_2017</strain>
    </source>
</reference>
<dbReference type="InterPro" id="IPR012337">
    <property type="entry name" value="RNaseH-like_sf"/>
</dbReference>
<accession>A0A371F7W6</accession>
<sequence length="249" mass="28729">MLEAALKYQKAFEELEMQDKKYPEELEKGKGVPTYGDWEFVRVILPFFKLFYDATLCTSGSAYVTCNMYLFEVFGIGRKIKQMCTSNNVRGSIMAENIKKYGKYWGNPDHLNMFVLIALVMHPRYKLQFMHWLINQSFNGDVTFNLKDKVESSLRSLFEEYNGGRVLTQKKLSLMKEQLNPGRFPILANVARDLPAISVSTVAFESSSYTANGGNTCLQQDWLKETPSLLSSNENEDFEEFEKFEQKES</sequence>
<dbReference type="STRING" id="157652.A0A371F7W6"/>
<dbReference type="InterPro" id="IPR008906">
    <property type="entry name" value="HATC_C_dom"/>
</dbReference>
<dbReference type="InterPro" id="IPR025525">
    <property type="entry name" value="hAT-like_transposase_RNase-H"/>
</dbReference>
<evidence type="ECO:0000313" key="3">
    <source>
        <dbReference type="EMBL" id="RDX74374.1"/>
    </source>
</evidence>